<evidence type="ECO:0000313" key="2">
    <source>
        <dbReference type="EMBL" id="KAK8123309.1"/>
    </source>
</evidence>
<reference evidence="2 3" key="1">
    <citation type="submission" date="2023-01" db="EMBL/GenBank/DDBJ databases">
        <title>Analysis of 21 Apiospora genomes using comparative genomics revels a genus with tremendous synthesis potential of carbohydrate active enzymes and secondary metabolites.</title>
        <authorList>
            <person name="Sorensen T."/>
        </authorList>
    </citation>
    <scope>NUCLEOTIDE SEQUENCE [LARGE SCALE GENOMIC DNA]</scope>
    <source>
        <strain evidence="2 3">CBS 117206</strain>
    </source>
</reference>
<name>A0AAW0R306_9PEZI</name>
<dbReference type="EMBL" id="JAQQWP010000003">
    <property type="protein sequence ID" value="KAK8123309.1"/>
    <property type="molecule type" value="Genomic_DNA"/>
</dbReference>
<organism evidence="2 3">
    <name type="scientific">Apiospora kogelbergensis</name>
    <dbReference type="NCBI Taxonomy" id="1337665"/>
    <lineage>
        <taxon>Eukaryota</taxon>
        <taxon>Fungi</taxon>
        <taxon>Dikarya</taxon>
        <taxon>Ascomycota</taxon>
        <taxon>Pezizomycotina</taxon>
        <taxon>Sordariomycetes</taxon>
        <taxon>Xylariomycetidae</taxon>
        <taxon>Amphisphaeriales</taxon>
        <taxon>Apiosporaceae</taxon>
        <taxon>Apiospora</taxon>
    </lineage>
</organism>
<dbReference type="Proteomes" id="UP001392437">
    <property type="component" value="Unassembled WGS sequence"/>
</dbReference>
<feature type="compositionally biased region" description="Gly residues" evidence="1">
    <location>
        <begin position="432"/>
        <end position="441"/>
    </location>
</feature>
<feature type="compositionally biased region" description="Polar residues" evidence="1">
    <location>
        <begin position="528"/>
        <end position="545"/>
    </location>
</feature>
<keyword evidence="3" id="KW-1185">Reference proteome</keyword>
<feature type="region of interest" description="Disordered" evidence="1">
    <location>
        <begin position="150"/>
        <end position="199"/>
    </location>
</feature>
<sequence>MPRKVAPTAGQIDDIKLVRTSVLCNGDLATYAPQARRGSVAFMGKSHIPSSATTARAGHAARHYVRRLPADLSSRIEDELYALNLLQLTRDYPLGPHCLRYPLDFLLDSLPDEVRRSVVIPLDPATSDALEVKLFGAEEAAFAEALDYLQQQPRRPKTPQQQRRRRLLADGVVEDEEDEEHDAGEEDDDEDEDGDKYPEFFRDVRDHGEYVFWPVDTGDHQWLLCVLHLRRSPATCFRRAAYDQVTDFAVVDPEWGGDNDCGSAGGGDIRAQSQDRVKRVTERLVKIFRRGGIEIDPPRTQRQLWAAPSTICPVPVPVQTAAAAVPAIGCRNGGNALSPQPPSPPSPSSISFFLRAGSPACGAAGYDDERFFEGTSGWVDADAVRHEMVGMALQRCNAALGYACRYYLAPIDTLVLVGDIDGENGDDDGNGNENGSGNGDGKGTRTVQPDALRPSRVGKRLFAPDFLGLEDGDGRGNKQSAAAGARARHASGRRRSYGAGGRGRSPNVVVAAASAAALACRPEEPETPRNNMRSIHSIAINQQPPKRTARDADIGNEDEEDDDDRGELGNGNSSTHQIKRARVSE</sequence>
<feature type="compositionally biased region" description="Basic residues" evidence="1">
    <location>
        <begin position="486"/>
        <end position="496"/>
    </location>
</feature>
<evidence type="ECO:0000313" key="3">
    <source>
        <dbReference type="Proteomes" id="UP001392437"/>
    </source>
</evidence>
<feature type="compositionally biased region" description="Acidic residues" evidence="1">
    <location>
        <begin position="172"/>
        <end position="194"/>
    </location>
</feature>
<feature type="compositionally biased region" description="Basic residues" evidence="1">
    <location>
        <begin position="154"/>
        <end position="166"/>
    </location>
</feature>
<feature type="region of interest" description="Disordered" evidence="1">
    <location>
        <begin position="519"/>
        <end position="585"/>
    </location>
</feature>
<feature type="region of interest" description="Disordered" evidence="1">
    <location>
        <begin position="468"/>
        <end position="505"/>
    </location>
</feature>
<proteinExistence type="predicted"/>
<comment type="caution">
    <text evidence="2">The sequence shown here is derived from an EMBL/GenBank/DDBJ whole genome shotgun (WGS) entry which is preliminary data.</text>
</comment>
<evidence type="ECO:0000256" key="1">
    <source>
        <dbReference type="SAM" id="MobiDB-lite"/>
    </source>
</evidence>
<protein>
    <submittedName>
        <fullName evidence="2">Uncharacterized protein</fullName>
    </submittedName>
</protein>
<gene>
    <name evidence="2" type="ORF">PG999_003227</name>
</gene>
<feature type="region of interest" description="Disordered" evidence="1">
    <location>
        <begin position="425"/>
        <end position="455"/>
    </location>
</feature>
<feature type="compositionally biased region" description="Acidic residues" evidence="1">
    <location>
        <begin position="554"/>
        <end position="565"/>
    </location>
</feature>
<accession>A0AAW0R306</accession>
<dbReference type="AlphaFoldDB" id="A0AAW0R306"/>